<keyword evidence="3" id="KW-1185">Reference proteome</keyword>
<dbReference type="AlphaFoldDB" id="A0A165TTL6"/>
<dbReference type="SUPFAM" id="SSF55676">
    <property type="entry name" value="CytB endotoxin-like"/>
    <property type="match status" value="1"/>
</dbReference>
<dbReference type="Pfam" id="PF01338">
    <property type="entry name" value="Bac_thur_toxin"/>
    <property type="match status" value="1"/>
</dbReference>
<protein>
    <submittedName>
        <fullName evidence="2">Volvatoxin A2</fullName>
    </submittedName>
</protein>
<name>A0A165TTL6_9AGAM</name>
<dbReference type="EMBL" id="KV425563">
    <property type="protein sequence ID" value="KZT27157.1"/>
    <property type="molecule type" value="Genomic_DNA"/>
</dbReference>
<keyword evidence="1" id="KW-0749">Sporulation</keyword>
<sequence>MSDDLSYFNEFSKLPENLVPTSLQVLKFSGHYVKLENNSEKKWFDWKGFQEAINSYKGDDLTFDKFKSNKINQSEATVSTMVDKIVAFLRDALSVALSAKDVIALRANIESTFTNLEEAKERGWADFSSSSSGHNSSWEYRVLFAFPNEDLPNFFYSLVTTIILEADIKEESSWWGLVSSSKKNFSSQIDAMELVVMKGFRDPTNN</sequence>
<evidence type="ECO:0000313" key="2">
    <source>
        <dbReference type="EMBL" id="KZT27157.1"/>
    </source>
</evidence>
<reference evidence="2 3" key="1">
    <citation type="journal article" date="2016" name="Mol. Biol. Evol.">
        <title>Comparative Genomics of Early-Diverging Mushroom-Forming Fungi Provides Insights into the Origins of Lignocellulose Decay Capabilities.</title>
        <authorList>
            <person name="Nagy L.G."/>
            <person name="Riley R."/>
            <person name="Tritt A."/>
            <person name="Adam C."/>
            <person name="Daum C."/>
            <person name="Floudas D."/>
            <person name="Sun H."/>
            <person name="Yadav J.S."/>
            <person name="Pangilinan J."/>
            <person name="Larsson K.H."/>
            <person name="Matsuura K."/>
            <person name="Barry K."/>
            <person name="Labutti K."/>
            <person name="Kuo R."/>
            <person name="Ohm R.A."/>
            <person name="Bhattacharya S.S."/>
            <person name="Shirouzu T."/>
            <person name="Yoshinaga Y."/>
            <person name="Martin F.M."/>
            <person name="Grigoriev I.V."/>
            <person name="Hibbett D.S."/>
        </authorList>
    </citation>
    <scope>NUCLEOTIDE SEQUENCE [LARGE SCALE GENOMIC DNA]</scope>
    <source>
        <strain evidence="2 3">HHB14362 ss-1</strain>
    </source>
</reference>
<gene>
    <name evidence="2" type="ORF">NEOLEDRAFT_1176942</name>
</gene>
<proteinExistence type="predicted"/>
<accession>A0A165TTL6</accession>
<dbReference type="Gene3D" id="3.40.198.10">
    <property type="entry name" value="Delta-endotoxin CytB-like"/>
    <property type="match status" value="1"/>
</dbReference>
<evidence type="ECO:0000313" key="3">
    <source>
        <dbReference type="Proteomes" id="UP000076761"/>
    </source>
</evidence>
<dbReference type="GO" id="GO:0030435">
    <property type="term" value="P:sporulation resulting in formation of a cellular spore"/>
    <property type="evidence" value="ECO:0007669"/>
    <property type="project" value="UniProtKB-KW"/>
</dbReference>
<dbReference type="Proteomes" id="UP000076761">
    <property type="component" value="Unassembled WGS sequence"/>
</dbReference>
<evidence type="ECO:0000256" key="1">
    <source>
        <dbReference type="ARBA" id="ARBA00022969"/>
    </source>
</evidence>
<organism evidence="2 3">
    <name type="scientific">Neolentinus lepideus HHB14362 ss-1</name>
    <dbReference type="NCBI Taxonomy" id="1314782"/>
    <lineage>
        <taxon>Eukaryota</taxon>
        <taxon>Fungi</taxon>
        <taxon>Dikarya</taxon>
        <taxon>Basidiomycota</taxon>
        <taxon>Agaricomycotina</taxon>
        <taxon>Agaricomycetes</taxon>
        <taxon>Gloeophyllales</taxon>
        <taxon>Gloeophyllaceae</taxon>
        <taxon>Neolentinus</taxon>
    </lineage>
</organism>
<dbReference type="OrthoDB" id="3178885at2759"/>
<dbReference type="InterPro" id="IPR001615">
    <property type="entry name" value="Endotoxin_CytB"/>
</dbReference>
<dbReference type="GO" id="GO:0005576">
    <property type="term" value="C:extracellular region"/>
    <property type="evidence" value="ECO:0007669"/>
    <property type="project" value="InterPro"/>
</dbReference>
<dbReference type="InParanoid" id="A0A165TTL6"/>
<dbReference type="InterPro" id="IPR035918">
    <property type="entry name" value="CytB_endotoxin-like_sf"/>
</dbReference>